<dbReference type="PANTHER" id="PTHR24543">
    <property type="entry name" value="MULTICOPPER OXIDASE-RELATED"/>
    <property type="match status" value="1"/>
</dbReference>
<dbReference type="SMART" id="SM00231">
    <property type="entry name" value="FA58C"/>
    <property type="match status" value="12"/>
</dbReference>
<organism evidence="2 3">
    <name type="scientific">Porites lobata</name>
    <dbReference type="NCBI Taxonomy" id="104759"/>
    <lineage>
        <taxon>Eukaryota</taxon>
        <taxon>Metazoa</taxon>
        <taxon>Cnidaria</taxon>
        <taxon>Anthozoa</taxon>
        <taxon>Hexacorallia</taxon>
        <taxon>Scleractinia</taxon>
        <taxon>Fungiina</taxon>
        <taxon>Poritidae</taxon>
        <taxon>Porites</taxon>
    </lineage>
</organism>
<feature type="domain" description="F5/8 type C" evidence="1">
    <location>
        <begin position="1426"/>
        <end position="1579"/>
    </location>
</feature>
<dbReference type="Gene3D" id="2.60.120.260">
    <property type="entry name" value="Galactose-binding domain-like"/>
    <property type="match status" value="12"/>
</dbReference>
<name>A0ABN8QBM8_9CNID</name>
<dbReference type="EMBL" id="CALNXK010000119">
    <property type="protein sequence ID" value="CAH3161172.1"/>
    <property type="molecule type" value="Genomic_DNA"/>
</dbReference>
<feature type="domain" description="F5/8 type C" evidence="1">
    <location>
        <begin position="13"/>
        <end position="165"/>
    </location>
</feature>
<dbReference type="PROSITE" id="PS01286">
    <property type="entry name" value="FA58C_2"/>
    <property type="match status" value="8"/>
</dbReference>
<comment type="caution">
    <text evidence="2">The sequence shown here is derived from an EMBL/GenBank/DDBJ whole genome shotgun (WGS) entry which is preliminary data.</text>
</comment>
<feature type="domain" description="F5/8 type C" evidence="1">
    <location>
        <begin position="645"/>
        <end position="797"/>
    </location>
</feature>
<feature type="domain" description="F5/8 type C" evidence="1">
    <location>
        <begin position="327"/>
        <end position="478"/>
    </location>
</feature>
<dbReference type="PROSITE" id="PS50022">
    <property type="entry name" value="FA58C_3"/>
    <property type="match status" value="12"/>
</dbReference>
<evidence type="ECO:0000313" key="2">
    <source>
        <dbReference type="EMBL" id="CAH3161172.1"/>
    </source>
</evidence>
<dbReference type="InterPro" id="IPR000421">
    <property type="entry name" value="FA58C"/>
</dbReference>
<dbReference type="Proteomes" id="UP001159405">
    <property type="component" value="Unassembled WGS sequence"/>
</dbReference>
<evidence type="ECO:0000313" key="3">
    <source>
        <dbReference type="Proteomes" id="UP001159405"/>
    </source>
</evidence>
<feature type="domain" description="F5/8 type C" evidence="1">
    <location>
        <begin position="955"/>
        <end position="1102"/>
    </location>
</feature>
<dbReference type="InterPro" id="IPR008979">
    <property type="entry name" value="Galactose-bd-like_sf"/>
</dbReference>
<feature type="domain" description="F5/8 type C" evidence="1">
    <location>
        <begin position="1111"/>
        <end position="1271"/>
    </location>
</feature>
<dbReference type="Pfam" id="PF00754">
    <property type="entry name" value="F5_F8_type_C"/>
    <property type="match status" value="12"/>
</dbReference>
<protein>
    <recommendedName>
        <fullName evidence="1">F5/8 type C domain-containing protein</fullName>
    </recommendedName>
</protein>
<sequence length="1910" mass="218240">MSFCFSFVNAIECDKALGMENGLIADGQITASSYLSGSHEPFLARLHLKPVPLGRIGAWASLYNDLNQWLQVDVGRQYNVSRIATQGREDIGQWVTKYKLQFSEDGVMFYNYTDELGQIKEFTGNSDSSTVVSNELKPPVWARYIIILPLAWHAHISMRVELYGITNDGEKPLGMESGTIPDDQITASSSWDEYHSPYLGRLHLDSIYAWPNHTGGWTAGTNDVNQWLQIDLGIEYNITRVATQGRQEIPHWVAKYNLQYSDDGVTFYTCVDEQGQAEEFAGNTDQNTVVSHNLSPPIRARVIRFRPLQWKDFICMRVELYGCTEECHQPIGMANGAIPELQITGSTIWSPYHLASYGRLFFKLHSAAWVAQVNDGNQWIQIDLGGQHIKVTRIATQGRYACCDQWVTTYKLEYGNAKEHFHYYRTQGQAADKVFTANTNRDTVVSHKLDPPIRARYIRFRPLTWQNHISMRIELYGCAQECQDALGMESGAIADSQLTASSQWDAYHSVQQGRLNFREVTGQLSGAWAAGVNNADQWLQIDVLGFRKRYTRITRVATQGRDSSYSVQRVTTYKLQYSNDGVNFQYYKERGQPTDKVFAGNFDHNSTVHHDLNPPISARYVRFRPMTWNHHISMRVEIYGCTHECQQPLGMENGAIADGQITASSFYSYHHAPQAGRLRYKHLSQPRLAGWVAYHGDLNPWLQIDLGLQYNVTRVATQGRRAYPQWVTRYSLNYSDDGSIFQSYMDQQGQRKEFDGNFDVNTVVYHELAPPILARYIRFLPLAFYGARVLRVEIYGVKEGEKPLGMESGEISNGNITASSYWAVHHEPYLARLHLQPRWVEARGWASGTNDVNQWLQVDLGIKYDVTRVATQGRPEYPQWVKKYSLLYSDDGVTFHNYMNEQGQTKEFTANTDMNTIVSHELIPPIKARFIRFQPLVWHGHITMRVELYGCTQECQRPLGVANGAITELQITASTEYNSDLAPMFGRLFYLGGWSTAVNDVSEWLQIDLGQKNVKVIGAATQGRHNSGQWVTTYKLQYSDNGVNFIYYKEEGQTSDKVFSGNSDDFTTVFHELIPTIRTRFIRFRPMTWNYHISMRVELYGCLLGNKKPECQNALGMENGLISDAQLSASSRWNDFEGADRGRLHLTDGKRLYCAWIAKTNDINQWLQIDVLGLNRKYVRVTRVATQGRDSTAYGGVQCVKTYKLQYSNDGVNFQYYKENGQTTAKEFQGNDDNYTVIHHHLNPPITERHIRFRPLTWNVHISMRVEIYGCTQECQQALGMENGAIADGQITASTIWDSYFVAHTARLHLKPFLSSSRIGAWVAGTNYGDLSPWLQVDLGVQFNITRVATQGRQEYPQWVTSYNLQKSDDGFDLCPFQEFSGNSDKNSVIWHRLDPSILARYIRFLPLSWHGDIALRVELYGITEDGESSLGMETGAIPDGQITASSYWGQYHEPYLARLHLQEAWSQFLGSWAAGSNDVNQWLQIDLSIEHNITRVATQGRQDANQWVTKYNLHYSANGVTFQYYTDQYGLTKEFAGNTDKNTVVSHELSPPITARFIRFGPLEWYNHISMRVELYGCTQDCQQPLGVANGALTELQISASTEWDFDHSANIGRLFKTFRAGAWSAGINDGNQWIQLDLGRRRIKVTRVATQGRYNGQSVTTYKLQYSENTVNFYYYKEQGQTSDKVFSGNSDSNTVVYHGLNPPIWARYIRFRPVTWNYHISIRVELYGCVVYDIIVSSECQDALGMENGLISDAQLSASSQWNDLEGAHRGRLHLTEVWNPLHESGGWVSKLNDVNQWLQIDVLGLTRNYVRVTRVSTQGRESTSYGQLYVKTYKLQYSNDGVNFQYYKESGSTNAKEFDGNIDHYRVVHHDLNPSITERYIRFRPLTWNVHISMRVEIYGCTQGNF</sequence>
<feature type="domain" description="F5/8 type C" evidence="1">
    <location>
        <begin position="799"/>
        <end position="951"/>
    </location>
</feature>
<feature type="domain" description="F5/8 type C" evidence="1">
    <location>
        <begin position="1743"/>
        <end position="1905"/>
    </location>
</feature>
<keyword evidence="3" id="KW-1185">Reference proteome</keyword>
<dbReference type="CDD" id="cd00057">
    <property type="entry name" value="FA58C"/>
    <property type="match status" value="12"/>
</dbReference>
<accession>A0ABN8QBM8</accession>
<evidence type="ECO:0000259" key="1">
    <source>
        <dbReference type="PROSITE" id="PS50022"/>
    </source>
</evidence>
<dbReference type="PROSITE" id="PS01285">
    <property type="entry name" value="FA58C_1"/>
    <property type="match status" value="6"/>
</dbReference>
<gene>
    <name evidence="2" type="ORF">PLOB_00004344</name>
</gene>
<feature type="domain" description="F5/8 type C" evidence="1">
    <location>
        <begin position="1275"/>
        <end position="1423"/>
    </location>
</feature>
<dbReference type="SUPFAM" id="SSF49785">
    <property type="entry name" value="Galactose-binding domain-like"/>
    <property type="match status" value="12"/>
</dbReference>
<feature type="domain" description="F5/8 type C" evidence="1">
    <location>
        <begin position="168"/>
        <end position="323"/>
    </location>
</feature>
<feature type="domain" description="F5/8 type C" evidence="1">
    <location>
        <begin position="1583"/>
        <end position="1732"/>
    </location>
</feature>
<reference evidence="2 3" key="1">
    <citation type="submission" date="2022-05" db="EMBL/GenBank/DDBJ databases">
        <authorList>
            <consortium name="Genoscope - CEA"/>
            <person name="William W."/>
        </authorList>
    </citation>
    <scope>NUCLEOTIDE SEQUENCE [LARGE SCALE GENOMIC DNA]</scope>
</reference>
<proteinExistence type="predicted"/>
<feature type="domain" description="F5/8 type C" evidence="1">
    <location>
        <begin position="482"/>
        <end position="641"/>
    </location>
</feature>